<organism evidence="9 10">
    <name type="scientific">Ancylobacter defluvii</name>
    <dbReference type="NCBI Taxonomy" id="1282440"/>
    <lineage>
        <taxon>Bacteria</taxon>
        <taxon>Pseudomonadati</taxon>
        <taxon>Pseudomonadota</taxon>
        <taxon>Alphaproteobacteria</taxon>
        <taxon>Hyphomicrobiales</taxon>
        <taxon>Xanthobacteraceae</taxon>
        <taxon>Ancylobacter</taxon>
    </lineage>
</organism>
<feature type="binding site" evidence="7">
    <location>
        <position position="55"/>
    </location>
    <ligand>
        <name>5-hydroxyisourate</name>
        <dbReference type="ChEBI" id="CHEBI:18072"/>
    </ligand>
</feature>
<feature type="active site" description="Charge relay system" evidence="6">
    <location>
        <position position="10"/>
    </location>
</feature>
<dbReference type="PRINTS" id="PR00093">
    <property type="entry name" value="URICASE"/>
</dbReference>
<protein>
    <recommendedName>
        <fullName evidence="5 8">Uricase</fullName>
        <ecNumber evidence="5 8">1.7.3.3</ecNumber>
    </recommendedName>
    <alternativeName>
        <fullName evidence="5">Urate oxidase</fullName>
    </alternativeName>
</protein>
<dbReference type="InterPro" id="IPR002042">
    <property type="entry name" value="Uricase"/>
</dbReference>
<dbReference type="EC" id="1.7.3.3" evidence="5 8"/>
<comment type="function">
    <text evidence="5 8">Catalyzes the oxidation of uric acid to 5-hydroxyisourate, which is further processed to form (S)-allantoin.</text>
</comment>
<feature type="binding site" evidence="7">
    <location>
        <position position="56"/>
    </location>
    <ligand>
        <name>urate</name>
        <dbReference type="ChEBI" id="CHEBI:17775"/>
    </ligand>
</feature>
<dbReference type="GO" id="GO:0006145">
    <property type="term" value="P:purine nucleobase catabolic process"/>
    <property type="evidence" value="ECO:0007669"/>
    <property type="project" value="TreeGrafter"/>
</dbReference>
<evidence type="ECO:0000256" key="8">
    <source>
        <dbReference type="RuleBase" id="RU004455"/>
    </source>
</evidence>
<dbReference type="Gene3D" id="3.10.270.10">
    <property type="entry name" value="Urate Oxidase"/>
    <property type="match status" value="1"/>
</dbReference>
<evidence type="ECO:0000256" key="2">
    <source>
        <dbReference type="ARBA" id="ARBA00009760"/>
    </source>
</evidence>
<dbReference type="GO" id="GO:0004846">
    <property type="term" value="F:urate oxidase activity"/>
    <property type="evidence" value="ECO:0007669"/>
    <property type="project" value="UniProtKB-EC"/>
</dbReference>
<dbReference type="NCBIfam" id="TIGR03383">
    <property type="entry name" value="urate_oxi"/>
    <property type="match status" value="1"/>
</dbReference>
<dbReference type="Pfam" id="PF01014">
    <property type="entry name" value="Uricase"/>
    <property type="match status" value="2"/>
</dbReference>
<dbReference type="Proteomes" id="UP001143330">
    <property type="component" value="Unassembled WGS sequence"/>
</dbReference>
<evidence type="ECO:0000256" key="6">
    <source>
        <dbReference type="PIRSR" id="PIRSR000241-1"/>
    </source>
</evidence>
<accession>A0A9W6JUA1</accession>
<feature type="active site" description="Charge relay system" evidence="6">
    <location>
        <position position="244"/>
    </location>
</feature>
<feature type="binding site" evidence="7">
    <location>
        <position position="242"/>
    </location>
    <ligand>
        <name>urate</name>
        <dbReference type="ChEBI" id="CHEBI:17775"/>
    </ligand>
</feature>
<feature type="binding site" evidence="7">
    <location>
        <position position="173"/>
    </location>
    <ligand>
        <name>5-hydroxyisourate</name>
        <dbReference type="ChEBI" id="CHEBI:18072"/>
    </ligand>
</feature>
<evidence type="ECO:0000256" key="4">
    <source>
        <dbReference type="ARBA" id="ARBA00023002"/>
    </source>
</evidence>
<feature type="active site" description="Charge relay system" evidence="6">
    <location>
        <position position="55"/>
    </location>
</feature>
<comment type="similarity">
    <text evidence="2 5 8">Belongs to the uricase family.</text>
</comment>
<feature type="binding site" evidence="7">
    <location>
        <position position="215"/>
    </location>
    <ligand>
        <name>5-hydroxyisourate</name>
        <dbReference type="ChEBI" id="CHEBI:18072"/>
    </ligand>
</feature>
<evidence type="ECO:0000256" key="3">
    <source>
        <dbReference type="ARBA" id="ARBA00022631"/>
    </source>
</evidence>
<evidence type="ECO:0000256" key="1">
    <source>
        <dbReference type="ARBA" id="ARBA00004831"/>
    </source>
</evidence>
<comment type="pathway">
    <text evidence="1 5">Purine metabolism; urate degradation; (S)-allantoin from urate: step 1/3.</text>
</comment>
<feature type="binding site" evidence="7">
    <location>
        <position position="173"/>
    </location>
    <ligand>
        <name>urate</name>
        <dbReference type="ChEBI" id="CHEBI:17775"/>
    </ligand>
</feature>
<feature type="binding site" evidence="7">
    <location>
        <position position="216"/>
    </location>
    <ligand>
        <name>5-hydroxyisourate</name>
        <dbReference type="ChEBI" id="CHEBI:18072"/>
    </ligand>
</feature>
<dbReference type="RefSeq" id="WP_213366990.1">
    <property type="nucleotide sequence ID" value="NZ_BSFM01000006.1"/>
</dbReference>
<evidence type="ECO:0000313" key="10">
    <source>
        <dbReference type="Proteomes" id="UP001143330"/>
    </source>
</evidence>
<comment type="caution">
    <text evidence="9">The sequence shown here is derived from an EMBL/GenBank/DDBJ whole genome shotgun (WGS) entry which is preliminary data.</text>
</comment>
<feature type="binding site" evidence="7">
    <location>
        <position position="56"/>
    </location>
    <ligand>
        <name>5-hydroxyisourate</name>
        <dbReference type="ChEBI" id="CHEBI:18072"/>
    </ligand>
</feature>
<proteinExistence type="inferred from homology"/>
<dbReference type="GO" id="GO:0019628">
    <property type="term" value="P:urate catabolic process"/>
    <property type="evidence" value="ECO:0007669"/>
    <property type="project" value="TreeGrafter"/>
</dbReference>
<name>A0A9W6JUA1_9HYPH</name>
<sequence length="279" mass="30774">MPLIRNSYGKGRVRIMRVDRDSPRHQVRELTVQCMLTGAFDAAYTAGDNRKVVATDSIKNIVNIVARDHVGLDNEAYCEVLARYFLDRYEHVDAVEITASETRWVRIAVDGAPHDHAYVLDGNGHPVVKVSASRAGTTIVSGISGFTFLKTTESGWEDYWFDEATTLKPTADRLFATAMEASWRWSQPPASYPEANAAVLAEALKVFATTYSPGVQNTLYLMGEAVLAAVPEIAEISFACPNKHYLPIDLSPFGRAFDGQVFTPTDEPHGQIECTIARS</sequence>
<dbReference type="PIRSF" id="PIRSF000241">
    <property type="entry name" value="Urate_oxidase"/>
    <property type="match status" value="1"/>
</dbReference>
<dbReference type="EMBL" id="BSFM01000006">
    <property type="protein sequence ID" value="GLK83407.1"/>
    <property type="molecule type" value="Genomic_DNA"/>
</dbReference>
<keyword evidence="4 5" id="KW-0560">Oxidoreductase</keyword>
<gene>
    <name evidence="9" type="ORF">GCM10017653_14760</name>
</gene>
<feature type="binding site" evidence="7">
    <location>
        <position position="215"/>
    </location>
    <ligand>
        <name>urate</name>
        <dbReference type="ChEBI" id="CHEBI:17775"/>
    </ligand>
</feature>
<feature type="binding site" evidence="7">
    <location>
        <position position="216"/>
    </location>
    <ligand>
        <name>urate</name>
        <dbReference type="ChEBI" id="CHEBI:17775"/>
    </ligand>
</feature>
<feature type="binding site" evidence="7">
    <location>
        <position position="55"/>
    </location>
    <ligand>
        <name>O2</name>
        <dbReference type="ChEBI" id="CHEBI:15379"/>
    </ligand>
</feature>
<comment type="catalytic activity">
    <reaction evidence="5 8">
        <text>urate + O2 + H2O = 5-hydroxyisourate + H2O2</text>
        <dbReference type="Rhea" id="RHEA:21368"/>
        <dbReference type="ChEBI" id="CHEBI:15377"/>
        <dbReference type="ChEBI" id="CHEBI:15379"/>
        <dbReference type="ChEBI" id="CHEBI:16240"/>
        <dbReference type="ChEBI" id="CHEBI:17775"/>
        <dbReference type="ChEBI" id="CHEBI:18072"/>
        <dbReference type="EC" id="1.7.3.3"/>
    </reaction>
</comment>
<evidence type="ECO:0000256" key="5">
    <source>
        <dbReference type="PIRNR" id="PIRNR000241"/>
    </source>
</evidence>
<dbReference type="PANTHER" id="PTHR42874">
    <property type="entry name" value="URICASE"/>
    <property type="match status" value="1"/>
</dbReference>
<feature type="binding site" evidence="7">
    <location>
        <position position="242"/>
    </location>
    <ligand>
        <name>O2</name>
        <dbReference type="ChEBI" id="CHEBI:15379"/>
    </ligand>
</feature>
<evidence type="ECO:0000313" key="9">
    <source>
        <dbReference type="EMBL" id="GLK83407.1"/>
    </source>
</evidence>
<feature type="binding site" evidence="7">
    <location>
        <position position="242"/>
    </location>
    <ligand>
        <name>5-hydroxyisourate</name>
        <dbReference type="ChEBI" id="CHEBI:18072"/>
    </ligand>
</feature>
<dbReference type="PANTHER" id="PTHR42874:SF1">
    <property type="entry name" value="URICASE"/>
    <property type="match status" value="1"/>
</dbReference>
<keyword evidence="10" id="KW-1185">Reference proteome</keyword>
<dbReference type="SUPFAM" id="SSF55620">
    <property type="entry name" value="Tetrahydrobiopterin biosynthesis enzymes-like"/>
    <property type="match status" value="2"/>
</dbReference>
<reference evidence="9" key="2">
    <citation type="submission" date="2023-01" db="EMBL/GenBank/DDBJ databases">
        <authorList>
            <person name="Sun Q."/>
            <person name="Evtushenko L."/>
        </authorList>
    </citation>
    <scope>NUCLEOTIDE SEQUENCE</scope>
    <source>
        <strain evidence="9">VKM B-2789</strain>
    </source>
</reference>
<feature type="binding site" evidence="7">
    <location>
        <position position="55"/>
    </location>
    <ligand>
        <name>urate</name>
        <dbReference type="ChEBI" id="CHEBI:17775"/>
    </ligand>
</feature>
<dbReference type="AlphaFoldDB" id="A0A9W6JUA1"/>
<reference evidence="9" key="1">
    <citation type="journal article" date="2014" name="Int. J. Syst. Evol. Microbiol.">
        <title>Complete genome sequence of Corynebacterium casei LMG S-19264T (=DSM 44701T), isolated from a smear-ripened cheese.</title>
        <authorList>
            <consortium name="US DOE Joint Genome Institute (JGI-PGF)"/>
            <person name="Walter F."/>
            <person name="Albersmeier A."/>
            <person name="Kalinowski J."/>
            <person name="Ruckert C."/>
        </authorList>
    </citation>
    <scope>NUCLEOTIDE SEQUENCE</scope>
    <source>
        <strain evidence="9">VKM B-2789</strain>
    </source>
</reference>
<keyword evidence="3 5" id="KW-0659">Purine metabolism</keyword>
<evidence type="ECO:0000256" key="7">
    <source>
        <dbReference type="PIRSR" id="PIRSR000241-2"/>
    </source>
</evidence>